<proteinExistence type="predicted"/>
<feature type="chain" id="PRO_5032418379" evidence="1">
    <location>
        <begin position="21"/>
        <end position="1731"/>
    </location>
</feature>
<dbReference type="EMBL" id="CAJNDS010000546">
    <property type="protein sequence ID" value="CAE7217145.1"/>
    <property type="molecule type" value="Genomic_DNA"/>
</dbReference>
<protein>
    <submittedName>
        <fullName evidence="2">Uncharacterized protein</fullName>
    </submittedName>
</protein>
<gene>
    <name evidence="2" type="ORF">SNAT2548_LOCUS7704</name>
</gene>
<dbReference type="PANTHER" id="PTHR33050">
    <property type="entry name" value="REVERSE TRANSCRIPTASE DOMAIN-CONTAINING PROTEIN"/>
    <property type="match status" value="1"/>
</dbReference>
<reference evidence="2" key="1">
    <citation type="submission" date="2021-02" db="EMBL/GenBank/DDBJ databases">
        <authorList>
            <person name="Dougan E. K."/>
            <person name="Rhodes N."/>
            <person name="Thang M."/>
            <person name="Chan C."/>
        </authorList>
    </citation>
    <scope>NUCLEOTIDE SEQUENCE</scope>
</reference>
<accession>A0A812JZG1</accession>
<dbReference type="PANTHER" id="PTHR33050:SF8">
    <property type="entry name" value="REVERSE TRANSCRIPTASE DOMAIN-CONTAINING PROTEIN"/>
    <property type="match status" value="1"/>
</dbReference>
<dbReference type="SUPFAM" id="SSF56672">
    <property type="entry name" value="DNA/RNA polymerases"/>
    <property type="match status" value="1"/>
</dbReference>
<evidence type="ECO:0000256" key="1">
    <source>
        <dbReference type="SAM" id="SignalP"/>
    </source>
</evidence>
<keyword evidence="1" id="KW-0732">Signal</keyword>
<dbReference type="InterPro" id="IPR052055">
    <property type="entry name" value="Hepadnavirus_pol/RT"/>
</dbReference>
<comment type="caution">
    <text evidence="2">The sequence shown here is derived from an EMBL/GenBank/DDBJ whole genome shotgun (WGS) entry which is preliminary data.</text>
</comment>
<organism evidence="2 3">
    <name type="scientific">Symbiodinium natans</name>
    <dbReference type="NCBI Taxonomy" id="878477"/>
    <lineage>
        <taxon>Eukaryota</taxon>
        <taxon>Sar</taxon>
        <taxon>Alveolata</taxon>
        <taxon>Dinophyceae</taxon>
        <taxon>Suessiales</taxon>
        <taxon>Symbiodiniaceae</taxon>
        <taxon>Symbiodinium</taxon>
    </lineage>
</organism>
<name>A0A812JZG1_9DINO</name>
<dbReference type="InterPro" id="IPR043502">
    <property type="entry name" value="DNA/RNA_pol_sf"/>
</dbReference>
<feature type="signal peptide" evidence="1">
    <location>
        <begin position="1"/>
        <end position="20"/>
    </location>
</feature>
<sequence>MRWEALLVAWAAHWLDLGRKAPTLTCFPPPEPCVCECRVEVIHSENRTHEGTTQGHWNQSWLWQGAGASLITVGSALGIRSWIAAESLSMSADYDAGAKVIVWYTDDDVWHERIVLAPGLVAGTWWVLTPDGDVYEESLLGKAKDGPDKVRHVPFGVRTLANLRRGVYRFKKPLDDAELKGHVRQAHEAHRSAHGRLPGDGTGQVLLADGSLVGLEGWLQPRFRVTAKGPRRAAVQHGPIPAGSRWRVADPRGSFTLGMEVRALQGDDLRLSDTDGVIVREGRWLRVEVVEDDAFDEWLSRRQLELGVSEAVSIDKALGVGSLDEPETQITEEKVKPSEVDDARTLWVEYDSQGERYRDWRRVVQDSSSSIFSDWPHQGPQSTLHMLKHCLKHGGEPRSWMQLWMKKHNVAEHDRTAHELRALIEIIYLGGSYDQLNLPSLASFEAASRRVQTIVEAFASGSAAGPEWGHARLFTGSFSPDDLVSPELRAWAAKRGKEGTADCKKHSLVAGVVDGAGAAPGGGRLLLAALGIGSSLFLALSGKKAGEPPLRTEALARSSVRSEASFLPALSGEAAIRELLKGSSEYQGLPSTLASFMGERVSLPEDLHDSPQILDLLPQDARRHLEAPERMLRETPEDCTIVPYWDPVLRGSLKEYRKFIQKLYRIGFLDLTLVPAERAGAFFVKKSDGVKQRLIIDGRRANARLVDPPAVRLCTPEAFARIEIEIDPGSGMDFEALINGVGLHVGLSDVKDCFHRMLAHSRLVNDRSDPVVIQANLEENQAGVSGDYHYVYVDNLGLMSTDRRYVSESLKEVENTFNARGLLLHPGEVMFGQAEALGCRLDMQARSTQVKPDRALRIRKALDGLLTRGRSTGRLLEVVIGHLTYAFLVNRPLLSIFHHCYRFVRRHYLEKAKLWPSVIEELKAARGALIFCRSDWWRQWNDLISASDASLEGYGVCTCKAPKAAVSAVGRLSERERFKRRAGHSARESALEALHADLESHSEVDDELLASAGWAASREFAEVPASLLRKDLWDVKRAGRWRFQEGEGIYELESRALLMSLERVVCSRHGRDMRQLLLVDNMAVSLAFERCRSRHFGVLKVIRKFGAYCLGRNVSTSVRWVPSEANAADGPSRAAPRFEKEAAESEANSKVSGKEERQRVVAKRVRRRLRKYLEAREAAAQRGSTFLEEQAVTQKVQAYYRKEVVGFKAFVKRLRLSLATSSDVDAAMVTYLNDMFWAGEQPHRGDKLLAGFLHANPEYGKRGSLKLPRSWRGAGSPAVALSSYARPSELLRCTVYSLVSPVRHTLEEWSLLLSPEHLGEPSKTGEFDTSLILDSPYLLSWGPIVFAALKKQHASTPLWDFNYGEFVKVFSDVTAALGVSLSPYQMRHSGPSIDRARNLRTQHEVQRRGTWKSRKSVLRYEKSGRLASAFLELPEKLRTHCQLCEERLGDIILGKWNPPGRHLLDLFSGRGGVARALRRLGFRSFEWDTRQGKDYDLTSQKVLRNLRRAIFRSEVLGAMLAVPCRSFSSTRDRTAATRNEAHPWGMPGEFLSEQDCRKVQQGNETIRAALRIVAWLDRFSLPWCIAGPWSSKLWHLPELQELLQRPHVHYQAIDLTRPLLMHRPATSPLQRIVGGGGLPGQALLRPRHGLGQPLLAYRSVIYVVHILIWDDLGGGGIDFLFQSLFSMIGDAADALHRMSHEIAKTSAEDMRVRPLQNDQRCRSMFVRAQEY</sequence>
<evidence type="ECO:0000313" key="2">
    <source>
        <dbReference type="EMBL" id="CAE7217145.1"/>
    </source>
</evidence>
<evidence type="ECO:0000313" key="3">
    <source>
        <dbReference type="Proteomes" id="UP000604046"/>
    </source>
</evidence>
<dbReference type="Proteomes" id="UP000604046">
    <property type="component" value="Unassembled WGS sequence"/>
</dbReference>
<keyword evidence="3" id="KW-1185">Reference proteome</keyword>